<dbReference type="SUPFAM" id="SSF81301">
    <property type="entry name" value="Nucleotidyltransferase"/>
    <property type="match status" value="1"/>
</dbReference>
<dbReference type="OrthoDB" id="43980at2"/>
<comment type="caution">
    <text evidence="2">The sequence shown here is derived from an EMBL/GenBank/DDBJ whole genome shotgun (WGS) entry which is preliminary data.</text>
</comment>
<sequence>MRLSAVEAAKKFIQTEFPDCLGAILSGSVAIGKETATSDLDIVVFQKEVNAYRESVMKYDWMIEVFVYDLESYKPFFDSDVNRARPTLPRMLAEGMVIKHHPELEKVVLNAKETMLGGPPKWDEKTIEFHQYFLSDIIDDFIGSEHLNESICIATTLLDKLHEFILRTNQHWVGSSKWVYREMEHFNPDLTKEMFQAFHNYFQTGEKSGIIKVAESALKPFGGKRFEGFQLGK</sequence>
<dbReference type="EMBL" id="BMHB01000001">
    <property type="protein sequence ID" value="GGI13519.1"/>
    <property type="molecule type" value="Genomic_DNA"/>
</dbReference>
<dbReference type="InterPro" id="IPR002934">
    <property type="entry name" value="Polymerase_NTP_transf_dom"/>
</dbReference>
<proteinExistence type="predicted"/>
<reference evidence="3" key="1">
    <citation type="journal article" date="2019" name="Int. J. Syst. Evol. Microbiol.">
        <title>The Global Catalogue of Microorganisms (GCM) 10K type strain sequencing project: providing services to taxonomists for standard genome sequencing and annotation.</title>
        <authorList>
            <consortium name="The Broad Institute Genomics Platform"/>
            <consortium name="The Broad Institute Genome Sequencing Center for Infectious Disease"/>
            <person name="Wu L."/>
            <person name="Ma J."/>
        </authorList>
    </citation>
    <scope>NUCLEOTIDE SEQUENCE [LARGE SCALE GENOMIC DNA]</scope>
    <source>
        <strain evidence="3">CGMCC 1.14993</strain>
    </source>
</reference>
<dbReference type="InterPro" id="IPR043519">
    <property type="entry name" value="NT_sf"/>
</dbReference>
<dbReference type="GO" id="GO:0016779">
    <property type="term" value="F:nucleotidyltransferase activity"/>
    <property type="evidence" value="ECO:0007669"/>
    <property type="project" value="InterPro"/>
</dbReference>
<dbReference type="Gene3D" id="3.30.460.10">
    <property type="entry name" value="Beta Polymerase, domain 2"/>
    <property type="match status" value="1"/>
</dbReference>
<protein>
    <submittedName>
        <fullName evidence="2">Nucleotidyltransferase</fullName>
    </submittedName>
</protein>
<dbReference type="AlphaFoldDB" id="A0A8J3EY50"/>
<dbReference type="CDD" id="cd05403">
    <property type="entry name" value="NT_KNTase_like"/>
    <property type="match status" value="1"/>
</dbReference>
<dbReference type="Pfam" id="PF01909">
    <property type="entry name" value="NTP_transf_2"/>
    <property type="match status" value="1"/>
</dbReference>
<keyword evidence="3" id="KW-1185">Reference proteome</keyword>
<accession>A0A8J3EY50</accession>
<organism evidence="2 3">
    <name type="scientific">Gottfriedia solisilvae</name>
    <dbReference type="NCBI Taxonomy" id="1516104"/>
    <lineage>
        <taxon>Bacteria</taxon>
        <taxon>Bacillati</taxon>
        <taxon>Bacillota</taxon>
        <taxon>Bacilli</taxon>
        <taxon>Bacillales</taxon>
        <taxon>Bacillaceae</taxon>
        <taxon>Gottfriedia</taxon>
    </lineage>
</organism>
<feature type="domain" description="Polymerase nucleotidyl transferase" evidence="1">
    <location>
        <begin position="9"/>
        <end position="64"/>
    </location>
</feature>
<dbReference type="RefSeq" id="WP_087998216.1">
    <property type="nucleotide sequence ID" value="NZ_BMHB01000001.1"/>
</dbReference>
<gene>
    <name evidence="2" type="ORF">GCM10007380_18320</name>
</gene>
<evidence type="ECO:0000259" key="1">
    <source>
        <dbReference type="Pfam" id="PF01909"/>
    </source>
</evidence>
<name>A0A8J3EY50_9BACI</name>
<evidence type="ECO:0000313" key="2">
    <source>
        <dbReference type="EMBL" id="GGI13519.1"/>
    </source>
</evidence>
<dbReference type="Proteomes" id="UP000626244">
    <property type="component" value="Unassembled WGS sequence"/>
</dbReference>
<evidence type="ECO:0000313" key="3">
    <source>
        <dbReference type="Proteomes" id="UP000626244"/>
    </source>
</evidence>